<keyword evidence="2" id="KW-0472">Membrane</keyword>
<gene>
    <name evidence="3" type="ORF">g.37762</name>
</gene>
<keyword evidence="2" id="KW-1133">Transmembrane helix</keyword>
<feature type="compositionally biased region" description="Basic and acidic residues" evidence="1">
    <location>
        <begin position="45"/>
        <end position="66"/>
    </location>
</feature>
<evidence type="ECO:0000313" key="3">
    <source>
        <dbReference type="EMBL" id="JAD06240.1"/>
    </source>
</evidence>
<feature type="compositionally biased region" description="Gly residues" evidence="1">
    <location>
        <begin position="120"/>
        <end position="129"/>
    </location>
</feature>
<reference evidence="3" key="1">
    <citation type="submission" date="2014-11" db="EMBL/GenBank/DDBJ databases">
        <authorList>
            <person name="Geib S."/>
        </authorList>
    </citation>
    <scope>NUCLEOTIDE SEQUENCE</scope>
</reference>
<dbReference type="AlphaFoldDB" id="A0A0A1X669"/>
<keyword evidence="2" id="KW-0812">Transmembrane</keyword>
<evidence type="ECO:0000256" key="1">
    <source>
        <dbReference type="SAM" id="MobiDB-lite"/>
    </source>
</evidence>
<name>A0A0A1X669_ZEUCU</name>
<accession>A0A0A1X669</accession>
<sequence length="287" mass="32310">MSLFRKPKKIQRRVFSSTLDEEDENAADAMEVEIDGEQSVQNNKKSKDGGTKKSSNKTEKVEEPKSKALLSFADDEEDTEVFQVRKSSNSKKIMRMLDRERRRKRKEERHNTQSTVDGEYSGGGDGGVSIGRQRERQSYEHYENGKSTNGSSNNSHNLGSTTTSSNKYKGTTALATSGKSLGTASATAVEQCKSKKSDSIQTEIRTDDFVVRLLLSISLHVFCIKKLQIPNKENMNLQMLFSRNALLHILHGGVFVVALIRMRKKRRNHVVVADKNNILDFVRHSNV</sequence>
<protein>
    <submittedName>
        <fullName evidence="3">Uncharacterized protein</fullName>
    </submittedName>
</protein>
<dbReference type="EMBL" id="GBXI01008052">
    <property type="protein sequence ID" value="JAD06240.1"/>
    <property type="molecule type" value="Transcribed_RNA"/>
</dbReference>
<feature type="compositionally biased region" description="Basic and acidic residues" evidence="1">
    <location>
        <begin position="132"/>
        <end position="144"/>
    </location>
</feature>
<feature type="region of interest" description="Disordered" evidence="1">
    <location>
        <begin position="32"/>
        <end position="168"/>
    </location>
</feature>
<organism evidence="3">
    <name type="scientific">Zeugodacus cucurbitae</name>
    <name type="common">Melon fruit fly</name>
    <name type="synonym">Bactrocera cucurbitae</name>
    <dbReference type="NCBI Taxonomy" id="28588"/>
    <lineage>
        <taxon>Eukaryota</taxon>
        <taxon>Metazoa</taxon>
        <taxon>Ecdysozoa</taxon>
        <taxon>Arthropoda</taxon>
        <taxon>Hexapoda</taxon>
        <taxon>Insecta</taxon>
        <taxon>Pterygota</taxon>
        <taxon>Neoptera</taxon>
        <taxon>Endopterygota</taxon>
        <taxon>Diptera</taxon>
        <taxon>Brachycera</taxon>
        <taxon>Muscomorpha</taxon>
        <taxon>Tephritoidea</taxon>
        <taxon>Tephritidae</taxon>
        <taxon>Zeugodacus</taxon>
        <taxon>Zeugodacus</taxon>
    </lineage>
</organism>
<reference evidence="3" key="2">
    <citation type="journal article" date="2015" name="Gigascience">
        <title>Reconstructing a comprehensive transcriptome assembly of a white-pupal translocated strain of the pest fruit fly Bactrocera cucurbitae.</title>
        <authorList>
            <person name="Sim S.B."/>
            <person name="Calla B."/>
            <person name="Hall B."/>
            <person name="DeRego T."/>
            <person name="Geib S.M."/>
        </authorList>
    </citation>
    <scope>NUCLEOTIDE SEQUENCE</scope>
</reference>
<evidence type="ECO:0000256" key="2">
    <source>
        <dbReference type="SAM" id="Phobius"/>
    </source>
</evidence>
<feature type="transmembrane region" description="Helical" evidence="2">
    <location>
        <begin position="241"/>
        <end position="260"/>
    </location>
</feature>
<feature type="compositionally biased region" description="Low complexity" evidence="1">
    <location>
        <begin position="145"/>
        <end position="166"/>
    </location>
</feature>
<proteinExistence type="predicted"/>